<dbReference type="EMBL" id="BMAW01128476">
    <property type="protein sequence ID" value="GFU25643.1"/>
    <property type="molecule type" value="Genomic_DNA"/>
</dbReference>
<gene>
    <name evidence="1" type="ORF">NPIL_297871</name>
</gene>
<dbReference type="Proteomes" id="UP000887013">
    <property type="component" value="Unassembled WGS sequence"/>
</dbReference>
<dbReference type="AlphaFoldDB" id="A0A8X6QHI8"/>
<reference evidence="1" key="1">
    <citation type="submission" date="2020-08" db="EMBL/GenBank/DDBJ databases">
        <title>Multicomponent nature underlies the extraordinary mechanical properties of spider dragline silk.</title>
        <authorList>
            <person name="Kono N."/>
            <person name="Nakamura H."/>
            <person name="Mori M."/>
            <person name="Yoshida Y."/>
            <person name="Ohtoshi R."/>
            <person name="Malay A.D."/>
            <person name="Moran D.A.P."/>
            <person name="Tomita M."/>
            <person name="Numata K."/>
            <person name="Arakawa K."/>
        </authorList>
    </citation>
    <scope>NUCLEOTIDE SEQUENCE</scope>
</reference>
<name>A0A8X6QHI8_NEPPI</name>
<evidence type="ECO:0000313" key="1">
    <source>
        <dbReference type="EMBL" id="GFU25643.1"/>
    </source>
</evidence>
<evidence type="ECO:0000313" key="2">
    <source>
        <dbReference type="Proteomes" id="UP000887013"/>
    </source>
</evidence>
<protein>
    <submittedName>
        <fullName evidence="1">Uncharacterized protein</fullName>
    </submittedName>
</protein>
<dbReference type="OrthoDB" id="10611040at2759"/>
<accession>A0A8X6QHI8</accession>
<organism evidence="1 2">
    <name type="scientific">Nephila pilipes</name>
    <name type="common">Giant wood spider</name>
    <name type="synonym">Nephila maculata</name>
    <dbReference type="NCBI Taxonomy" id="299642"/>
    <lineage>
        <taxon>Eukaryota</taxon>
        <taxon>Metazoa</taxon>
        <taxon>Ecdysozoa</taxon>
        <taxon>Arthropoda</taxon>
        <taxon>Chelicerata</taxon>
        <taxon>Arachnida</taxon>
        <taxon>Araneae</taxon>
        <taxon>Araneomorphae</taxon>
        <taxon>Entelegynae</taxon>
        <taxon>Araneoidea</taxon>
        <taxon>Nephilidae</taxon>
        <taxon>Nephila</taxon>
    </lineage>
</organism>
<proteinExistence type="predicted"/>
<keyword evidence="2" id="KW-1185">Reference proteome</keyword>
<sequence length="249" mass="28771">MLKVILLTSFVVVHSSWCLFEIFAHSNVQFVFHLIAYYVTIKLLKLKSNSENRKVENSEKEMILSPAITPKEEEVEKNPEIENNLIKFNKKAKFKKAVKDSMKSKASVLINQQKKDAFWSSNENTSAFTKFWPSTQRRAILESPGHTIVKNSQNTLSKLSKYKFSAGKGKSFTIDNSAFEKDENELIEIFENHKACYFIPIPANATTVADEDVELNECECSHKKKKTIIRKMKKFFRRIRKNKGSDISY</sequence>
<comment type="caution">
    <text evidence="1">The sequence shown here is derived from an EMBL/GenBank/DDBJ whole genome shotgun (WGS) entry which is preliminary data.</text>
</comment>